<gene>
    <name evidence="2" type="ORF">FWILDA_LOCUS16312</name>
</gene>
<dbReference type="Proteomes" id="UP001153678">
    <property type="component" value="Unassembled WGS sequence"/>
</dbReference>
<dbReference type="PANTHER" id="PTHR11777:SF9">
    <property type="entry name" value="ALANINE--TRNA LIGASE, CYTOPLASMIC"/>
    <property type="match status" value="1"/>
</dbReference>
<dbReference type="GO" id="GO:0005829">
    <property type="term" value="C:cytosol"/>
    <property type="evidence" value="ECO:0007669"/>
    <property type="project" value="TreeGrafter"/>
</dbReference>
<dbReference type="AlphaFoldDB" id="A0A9W4X8E4"/>
<sequence length="123" mass="14502">MTYINEPKGNYYIIADHLRTTIFALADGATFEPKGRGYILRKLVKKATLLSHLLHLNSEHLQKISEKLIEVNASYYQHLKEKEVLIISELKKEIEKNQKFIVRTNQELEKYYTPEIMAEDIFF</sequence>
<evidence type="ECO:0000313" key="2">
    <source>
        <dbReference type="EMBL" id="CAI2193909.1"/>
    </source>
</evidence>
<dbReference type="GO" id="GO:0002161">
    <property type="term" value="F:aminoacyl-tRNA deacylase activity"/>
    <property type="evidence" value="ECO:0007669"/>
    <property type="project" value="TreeGrafter"/>
</dbReference>
<dbReference type="OrthoDB" id="2410191at2759"/>
<dbReference type="PRINTS" id="PR00980">
    <property type="entry name" value="TRNASYNTHALA"/>
</dbReference>
<dbReference type="InterPro" id="IPR002318">
    <property type="entry name" value="Ala-tRNA-lgiase_IIc"/>
</dbReference>
<dbReference type="PANTHER" id="PTHR11777">
    <property type="entry name" value="ALANYL-TRNA SYNTHETASE"/>
    <property type="match status" value="1"/>
</dbReference>
<name>A0A9W4X8E4_9GLOM</name>
<dbReference type="InterPro" id="IPR018164">
    <property type="entry name" value="Ala-tRNA-synth_IIc_N"/>
</dbReference>
<dbReference type="GO" id="GO:0004813">
    <property type="term" value="F:alanine-tRNA ligase activity"/>
    <property type="evidence" value="ECO:0007669"/>
    <property type="project" value="InterPro"/>
</dbReference>
<comment type="caution">
    <text evidence="2">The sequence shown here is derived from an EMBL/GenBank/DDBJ whole genome shotgun (WGS) entry which is preliminary data.</text>
</comment>
<dbReference type="GO" id="GO:0006419">
    <property type="term" value="P:alanyl-tRNA aminoacylation"/>
    <property type="evidence" value="ECO:0007669"/>
    <property type="project" value="InterPro"/>
</dbReference>
<dbReference type="InterPro" id="IPR018162">
    <property type="entry name" value="Ala-tRNA-ligase_IIc_anticod-bd"/>
</dbReference>
<organism evidence="2 3">
    <name type="scientific">Funneliformis geosporum</name>
    <dbReference type="NCBI Taxonomy" id="1117311"/>
    <lineage>
        <taxon>Eukaryota</taxon>
        <taxon>Fungi</taxon>
        <taxon>Fungi incertae sedis</taxon>
        <taxon>Mucoromycota</taxon>
        <taxon>Glomeromycotina</taxon>
        <taxon>Glomeromycetes</taxon>
        <taxon>Glomerales</taxon>
        <taxon>Glomeraceae</taxon>
        <taxon>Funneliformis</taxon>
    </lineage>
</organism>
<dbReference type="Pfam" id="PF01411">
    <property type="entry name" value="tRNA-synt_2c"/>
    <property type="match status" value="1"/>
</dbReference>
<reference evidence="2" key="1">
    <citation type="submission" date="2022-08" db="EMBL/GenBank/DDBJ databases">
        <authorList>
            <person name="Kallberg Y."/>
            <person name="Tangrot J."/>
            <person name="Rosling A."/>
        </authorList>
    </citation>
    <scope>NUCLEOTIDE SEQUENCE</scope>
    <source>
        <strain evidence="2">Wild A</strain>
    </source>
</reference>
<proteinExistence type="predicted"/>
<dbReference type="GO" id="GO:0005524">
    <property type="term" value="F:ATP binding"/>
    <property type="evidence" value="ECO:0007669"/>
    <property type="project" value="InterPro"/>
</dbReference>
<keyword evidence="3" id="KW-1185">Reference proteome</keyword>
<accession>A0A9W4X8E4</accession>
<evidence type="ECO:0000259" key="1">
    <source>
        <dbReference type="Pfam" id="PF01411"/>
    </source>
</evidence>
<evidence type="ECO:0000313" key="3">
    <source>
        <dbReference type="Proteomes" id="UP001153678"/>
    </source>
</evidence>
<protein>
    <submittedName>
        <fullName evidence="2">6008_t:CDS:1</fullName>
    </submittedName>
</protein>
<dbReference type="EMBL" id="CAMKVN010010204">
    <property type="protein sequence ID" value="CAI2193909.1"/>
    <property type="molecule type" value="Genomic_DNA"/>
</dbReference>
<dbReference type="InterPro" id="IPR050058">
    <property type="entry name" value="Ala-tRNA_ligase"/>
</dbReference>
<feature type="domain" description="Alanyl-tRNA synthetase class IIc N-terminal" evidence="1">
    <location>
        <begin position="8"/>
        <end position="112"/>
    </location>
</feature>
<dbReference type="SUPFAM" id="SSF101353">
    <property type="entry name" value="Putative anticodon-binding domain of alanyl-tRNA synthetase (AlaRS)"/>
    <property type="match status" value="1"/>
</dbReference>